<evidence type="ECO:0000256" key="1">
    <source>
        <dbReference type="SAM" id="MobiDB-lite"/>
    </source>
</evidence>
<dbReference type="InParanoid" id="E3IW11"/>
<feature type="transmembrane region" description="Helical" evidence="2">
    <location>
        <begin position="36"/>
        <end position="59"/>
    </location>
</feature>
<proteinExistence type="predicted"/>
<feature type="region of interest" description="Disordered" evidence="1">
    <location>
        <begin position="1"/>
        <end position="23"/>
    </location>
</feature>
<evidence type="ECO:0000313" key="4">
    <source>
        <dbReference type="Proteomes" id="UP000002484"/>
    </source>
</evidence>
<dbReference type="STRING" id="298654.FraEuI1c_6972"/>
<dbReference type="EMBL" id="CP002299">
    <property type="protein sequence ID" value="ADP84939.1"/>
    <property type="molecule type" value="Genomic_DNA"/>
</dbReference>
<evidence type="ECO:0000313" key="3">
    <source>
        <dbReference type="EMBL" id="ADP84939.1"/>
    </source>
</evidence>
<feature type="transmembrane region" description="Helical" evidence="2">
    <location>
        <begin position="65"/>
        <end position="83"/>
    </location>
</feature>
<accession>E3IW11</accession>
<feature type="transmembrane region" description="Helical" evidence="2">
    <location>
        <begin position="104"/>
        <end position="125"/>
    </location>
</feature>
<feature type="transmembrane region" description="Helical" evidence="2">
    <location>
        <begin position="131"/>
        <end position="151"/>
    </location>
</feature>
<protein>
    <submittedName>
        <fullName evidence="3">Uncharacterized protein</fullName>
    </submittedName>
</protein>
<organism evidence="3 4">
    <name type="scientific">Pseudofrankia inefficax (strain DSM 45817 / CECT 9037 / DDB 130130 / EuI1c)</name>
    <name type="common">Frankia inefficax</name>
    <dbReference type="NCBI Taxonomy" id="298654"/>
    <lineage>
        <taxon>Bacteria</taxon>
        <taxon>Bacillati</taxon>
        <taxon>Actinomycetota</taxon>
        <taxon>Actinomycetes</taxon>
        <taxon>Frankiales</taxon>
        <taxon>Frankiaceae</taxon>
        <taxon>Pseudofrankia</taxon>
    </lineage>
</organism>
<keyword evidence="2" id="KW-0472">Membrane</keyword>
<keyword evidence="2" id="KW-1133">Transmembrane helix</keyword>
<dbReference type="RefSeq" id="WP_013428050.1">
    <property type="nucleotide sequence ID" value="NC_014666.1"/>
</dbReference>
<dbReference type="AlphaFoldDB" id="E3IW11"/>
<feature type="transmembrane region" description="Helical" evidence="2">
    <location>
        <begin position="163"/>
        <end position="182"/>
    </location>
</feature>
<keyword evidence="2" id="KW-0812">Transmembrane</keyword>
<sequence>MTTDDPPDDRLAGRRRGRSGAGRLPQRPALVLLRAVPWPAIGAVTILALTLGMAGVALAHAPSGPALLAAASALFAAAAAFALDEPASAVVDVTPTRPARLAGVRAAALIPSATAAFLLITAMALRHPGLSTPAMGLAMLGNLVLGFAVAVTARRRTGEPGPVAATALALALVALPRVGPIGRHVETFPATITEPGAVSSNVWWATVGVTSLMAIATSLRGLARWAG</sequence>
<feature type="transmembrane region" description="Helical" evidence="2">
    <location>
        <begin position="202"/>
        <end position="223"/>
    </location>
</feature>
<name>E3IW11_PSEI1</name>
<dbReference type="Proteomes" id="UP000002484">
    <property type="component" value="Chromosome"/>
</dbReference>
<dbReference type="HOGENOM" id="CLU_1218332_0_0_11"/>
<keyword evidence="4" id="KW-1185">Reference proteome</keyword>
<dbReference type="KEGG" id="fri:FraEuI1c_6972"/>
<evidence type="ECO:0000256" key="2">
    <source>
        <dbReference type="SAM" id="Phobius"/>
    </source>
</evidence>
<reference evidence="3 4" key="1">
    <citation type="submission" date="2010-10" db="EMBL/GenBank/DDBJ databases">
        <title>Complete sequence of Frankia sp. EuI1c.</title>
        <authorList>
            <consortium name="US DOE Joint Genome Institute"/>
            <person name="Lucas S."/>
            <person name="Copeland A."/>
            <person name="Lapidus A."/>
            <person name="Cheng J.-F."/>
            <person name="Bruce D."/>
            <person name="Goodwin L."/>
            <person name="Pitluck S."/>
            <person name="Chertkov O."/>
            <person name="Detter J.C."/>
            <person name="Han C."/>
            <person name="Tapia R."/>
            <person name="Land M."/>
            <person name="Hauser L."/>
            <person name="Jeffries C."/>
            <person name="Kyrpides N."/>
            <person name="Ivanova N."/>
            <person name="Mikhailova N."/>
            <person name="Beauchemin N."/>
            <person name="Sen A."/>
            <person name="Sur S.A."/>
            <person name="Gtari M."/>
            <person name="Wall L."/>
            <person name="Tisa L."/>
            <person name="Woyke T."/>
        </authorList>
    </citation>
    <scope>NUCLEOTIDE SEQUENCE [LARGE SCALE GENOMIC DNA]</scope>
    <source>
        <strain evidence="4">DSM 45817 / CECT 9037 / EuI1c</strain>
    </source>
</reference>
<gene>
    <name evidence="3" type="ordered locus">FraEuI1c_6972</name>
</gene>